<feature type="compositionally biased region" description="Basic and acidic residues" evidence="1">
    <location>
        <begin position="1"/>
        <end position="25"/>
    </location>
</feature>
<dbReference type="Proteomes" id="UP001054889">
    <property type="component" value="Unassembled WGS sequence"/>
</dbReference>
<feature type="region of interest" description="Disordered" evidence="1">
    <location>
        <begin position="1"/>
        <end position="72"/>
    </location>
</feature>
<reference evidence="2" key="2">
    <citation type="submission" date="2021-12" db="EMBL/GenBank/DDBJ databases">
        <title>Resequencing data analysis of finger millet.</title>
        <authorList>
            <person name="Hatakeyama M."/>
            <person name="Aluri S."/>
            <person name="Balachadran M.T."/>
            <person name="Sivarajan S.R."/>
            <person name="Poveda L."/>
            <person name="Shimizu-Inatsugi R."/>
            <person name="Schlapbach R."/>
            <person name="Sreeman S.M."/>
            <person name="Shimizu K.K."/>
        </authorList>
    </citation>
    <scope>NUCLEOTIDE SEQUENCE</scope>
</reference>
<evidence type="ECO:0000256" key="1">
    <source>
        <dbReference type="SAM" id="MobiDB-lite"/>
    </source>
</evidence>
<dbReference type="AlphaFoldDB" id="A0AAV5EV51"/>
<reference evidence="2" key="1">
    <citation type="journal article" date="2018" name="DNA Res.">
        <title>Multiple hybrid de novo genome assembly of finger millet, an orphan allotetraploid crop.</title>
        <authorList>
            <person name="Hatakeyama M."/>
            <person name="Aluri S."/>
            <person name="Balachadran M.T."/>
            <person name="Sivarajan S.R."/>
            <person name="Patrignani A."/>
            <person name="Gruter S."/>
            <person name="Poveda L."/>
            <person name="Shimizu-Inatsugi R."/>
            <person name="Baeten J."/>
            <person name="Francoijs K.J."/>
            <person name="Nataraja K.N."/>
            <person name="Reddy Y.A.N."/>
            <person name="Phadnis S."/>
            <person name="Ravikumar R.L."/>
            <person name="Schlapbach R."/>
            <person name="Sreeman S.M."/>
            <person name="Shimizu K.K."/>
        </authorList>
    </citation>
    <scope>NUCLEOTIDE SEQUENCE</scope>
</reference>
<organism evidence="2 3">
    <name type="scientific">Eleusine coracana subsp. coracana</name>
    <dbReference type="NCBI Taxonomy" id="191504"/>
    <lineage>
        <taxon>Eukaryota</taxon>
        <taxon>Viridiplantae</taxon>
        <taxon>Streptophyta</taxon>
        <taxon>Embryophyta</taxon>
        <taxon>Tracheophyta</taxon>
        <taxon>Spermatophyta</taxon>
        <taxon>Magnoliopsida</taxon>
        <taxon>Liliopsida</taxon>
        <taxon>Poales</taxon>
        <taxon>Poaceae</taxon>
        <taxon>PACMAD clade</taxon>
        <taxon>Chloridoideae</taxon>
        <taxon>Cynodonteae</taxon>
        <taxon>Eleusininae</taxon>
        <taxon>Eleusine</taxon>
    </lineage>
</organism>
<feature type="compositionally biased region" description="Pro residues" evidence="1">
    <location>
        <begin position="50"/>
        <end position="63"/>
    </location>
</feature>
<gene>
    <name evidence="2" type="primary">gb14208</name>
    <name evidence="2" type="ORF">PR202_gb14208</name>
</gene>
<accession>A0AAV5EV51</accession>
<name>A0AAV5EV51_ELECO</name>
<sequence length="89" mass="9110">MNGDAIERPRRRERKGDGAQRGAEHGHRRISAGAGAGPANAMVPTSRLSLPPPPPAPPPPQPRPQGAVLGNTARRGFALLFLAAGGGGH</sequence>
<comment type="caution">
    <text evidence="2">The sequence shown here is derived from an EMBL/GenBank/DDBJ whole genome shotgun (WGS) entry which is preliminary data.</text>
</comment>
<proteinExistence type="predicted"/>
<dbReference type="EMBL" id="BQKI01000079">
    <property type="protein sequence ID" value="GJN26287.1"/>
    <property type="molecule type" value="Genomic_DNA"/>
</dbReference>
<evidence type="ECO:0000313" key="2">
    <source>
        <dbReference type="EMBL" id="GJN26287.1"/>
    </source>
</evidence>
<keyword evidence="3" id="KW-1185">Reference proteome</keyword>
<evidence type="ECO:0000313" key="3">
    <source>
        <dbReference type="Proteomes" id="UP001054889"/>
    </source>
</evidence>
<protein>
    <submittedName>
        <fullName evidence="2">Uncharacterized protein</fullName>
    </submittedName>
</protein>